<name>A0ABR6ZW09_9BURK</name>
<protein>
    <submittedName>
        <fullName evidence="1">Uncharacterized protein</fullName>
    </submittedName>
</protein>
<accession>A0ABR6ZW09</accession>
<evidence type="ECO:0000313" key="2">
    <source>
        <dbReference type="Proteomes" id="UP000650424"/>
    </source>
</evidence>
<dbReference type="Proteomes" id="UP000650424">
    <property type="component" value="Unassembled WGS sequence"/>
</dbReference>
<organism evidence="1 2">
    <name type="scientific">Undibacterium hunanense</name>
    <dbReference type="NCBI Taxonomy" id="2762292"/>
    <lineage>
        <taxon>Bacteria</taxon>
        <taxon>Pseudomonadati</taxon>
        <taxon>Pseudomonadota</taxon>
        <taxon>Betaproteobacteria</taxon>
        <taxon>Burkholderiales</taxon>
        <taxon>Oxalobacteraceae</taxon>
        <taxon>Undibacterium</taxon>
    </lineage>
</organism>
<dbReference type="RefSeq" id="WP_186949328.1">
    <property type="nucleotide sequence ID" value="NZ_JACOGF010000013.1"/>
</dbReference>
<sequence length="163" mass="19033">METNASSEQYFPTEALPRPLTGAQELSGQDTLDQAVMDEPAADEELPLVMKQHFERYIDLLIRDERNLLRSALASVKKDGLEDLRLRMIERAEFFKRTVRLGQLLGLISIKDARVQNERFAHELHNLQERFEWYSQILTSPDSIDFSTKRKMRLKFAFSDLMN</sequence>
<dbReference type="EMBL" id="JACOGF010000013">
    <property type="protein sequence ID" value="MBC3920062.1"/>
    <property type="molecule type" value="Genomic_DNA"/>
</dbReference>
<reference evidence="1 2" key="1">
    <citation type="submission" date="2020-08" db="EMBL/GenBank/DDBJ databases">
        <title>Novel species isolated from subtropical streams in China.</title>
        <authorList>
            <person name="Lu H."/>
        </authorList>
    </citation>
    <scope>NUCLEOTIDE SEQUENCE [LARGE SCALE GENOMIC DNA]</scope>
    <source>
        <strain evidence="1 2">CY18W</strain>
    </source>
</reference>
<proteinExistence type="predicted"/>
<keyword evidence="2" id="KW-1185">Reference proteome</keyword>
<evidence type="ECO:0000313" key="1">
    <source>
        <dbReference type="EMBL" id="MBC3920062.1"/>
    </source>
</evidence>
<gene>
    <name evidence="1" type="ORF">H8L32_21525</name>
</gene>
<comment type="caution">
    <text evidence="1">The sequence shown here is derived from an EMBL/GenBank/DDBJ whole genome shotgun (WGS) entry which is preliminary data.</text>
</comment>